<accession>K1PZR9</accession>
<dbReference type="SMART" id="SM00509">
    <property type="entry name" value="TFS2N"/>
    <property type="match status" value="1"/>
</dbReference>
<dbReference type="InterPro" id="IPR036575">
    <property type="entry name" value="TFIIS_cen_dom_sf"/>
</dbReference>
<feature type="region of interest" description="Disordered" evidence="10">
    <location>
        <begin position="73"/>
        <end position="127"/>
    </location>
</feature>
<dbReference type="SMART" id="SM00510">
    <property type="entry name" value="TFS2M"/>
    <property type="match status" value="1"/>
</dbReference>
<keyword evidence="11" id="KW-0648">Protein biosynthesis</keyword>
<dbReference type="Gene3D" id="2.20.25.10">
    <property type="match status" value="2"/>
</dbReference>
<dbReference type="InterPro" id="IPR017923">
    <property type="entry name" value="TFIIS_N"/>
</dbReference>
<dbReference type="GO" id="GO:0003746">
    <property type="term" value="F:translation elongation factor activity"/>
    <property type="evidence" value="ECO:0007669"/>
    <property type="project" value="UniProtKB-KW"/>
</dbReference>
<evidence type="ECO:0000256" key="8">
    <source>
        <dbReference type="PROSITE-ProRule" id="PRU00472"/>
    </source>
</evidence>
<evidence type="ECO:0000256" key="7">
    <source>
        <dbReference type="ARBA" id="ARBA00025408"/>
    </source>
</evidence>
<gene>
    <name evidence="11" type="ORF">CGI_10019931</name>
</gene>
<evidence type="ECO:0000256" key="6">
    <source>
        <dbReference type="ARBA" id="ARBA00023242"/>
    </source>
</evidence>
<dbReference type="FunCoup" id="K1PZR9">
    <property type="interactions" value="1802"/>
</dbReference>
<dbReference type="PROSITE" id="PS51133">
    <property type="entry name" value="ZF_TFIIS_2"/>
    <property type="match status" value="1"/>
</dbReference>
<evidence type="ECO:0000256" key="10">
    <source>
        <dbReference type="SAM" id="MobiDB-lite"/>
    </source>
</evidence>
<evidence type="ECO:0000256" key="5">
    <source>
        <dbReference type="ARBA" id="ARBA00022833"/>
    </source>
</evidence>
<comment type="similarity">
    <text evidence="2">Belongs to the TFS-II family.</text>
</comment>
<dbReference type="SUPFAM" id="SSF47676">
    <property type="entry name" value="Conserved domain common to transcription factors TFIIS, elongin A, CRSP70"/>
    <property type="match status" value="1"/>
</dbReference>
<dbReference type="HOGENOM" id="CLU_037637_2_0_1"/>
<keyword evidence="3" id="KW-0479">Metal-binding</keyword>
<dbReference type="FunFam" id="2.20.25.10:FF:000001">
    <property type="entry name" value="Probable Transcription elongation factor S-II"/>
    <property type="match status" value="1"/>
</dbReference>
<dbReference type="InterPro" id="IPR035441">
    <property type="entry name" value="TFIIS/LEDGF_dom_sf"/>
</dbReference>
<dbReference type="InParanoid" id="K1PZR9"/>
<dbReference type="PANTHER" id="PTHR11477:SF0">
    <property type="entry name" value="IP08861P-RELATED"/>
    <property type="match status" value="1"/>
</dbReference>
<evidence type="ECO:0000256" key="3">
    <source>
        <dbReference type="ARBA" id="ARBA00022723"/>
    </source>
</evidence>
<evidence type="ECO:0000256" key="9">
    <source>
        <dbReference type="PROSITE-ProRule" id="PRU00649"/>
    </source>
</evidence>
<feature type="compositionally biased region" description="Basic and acidic residues" evidence="10">
    <location>
        <begin position="82"/>
        <end position="91"/>
    </location>
</feature>
<comment type="function">
    <text evidence="7">Necessary for efficient RNA polymerase II transcription elongation past template-encoded arresting sites. The arresting sites in DNA have the property of trapping a certain fraction of elongating RNA polymerases that pass through, resulting in locked ternary complexes. Cleavage of the nascent transcript by S-II allows the resumption of elongation from the new 3'-terminus.</text>
</comment>
<dbReference type="PIRSF" id="PIRSF006704">
    <property type="entry name" value="TF_IIS"/>
    <property type="match status" value="1"/>
</dbReference>
<organism evidence="11">
    <name type="scientific">Magallana gigas</name>
    <name type="common">Pacific oyster</name>
    <name type="synonym">Crassostrea gigas</name>
    <dbReference type="NCBI Taxonomy" id="29159"/>
    <lineage>
        <taxon>Eukaryota</taxon>
        <taxon>Metazoa</taxon>
        <taxon>Spiralia</taxon>
        <taxon>Lophotrochozoa</taxon>
        <taxon>Mollusca</taxon>
        <taxon>Bivalvia</taxon>
        <taxon>Autobranchia</taxon>
        <taxon>Pteriomorphia</taxon>
        <taxon>Ostreida</taxon>
        <taxon>Ostreoidea</taxon>
        <taxon>Ostreidae</taxon>
        <taxon>Magallana</taxon>
    </lineage>
</organism>
<dbReference type="EMBL" id="JH818685">
    <property type="protein sequence ID" value="EKC24549.1"/>
    <property type="molecule type" value="Genomic_DNA"/>
</dbReference>
<dbReference type="SMART" id="SM00440">
    <property type="entry name" value="ZnF_C2C2"/>
    <property type="match status" value="1"/>
</dbReference>
<dbReference type="CDD" id="cd13749">
    <property type="entry name" value="Zn-ribbon_TFIIS"/>
    <property type="match status" value="1"/>
</dbReference>
<dbReference type="Gene3D" id="1.20.930.10">
    <property type="entry name" value="Conserved domain common to transcription factors TFIIS, elongin A, CRSP70"/>
    <property type="match status" value="1"/>
</dbReference>
<dbReference type="Pfam" id="PF08711">
    <property type="entry name" value="Med26"/>
    <property type="match status" value="1"/>
</dbReference>
<dbReference type="PROSITE" id="PS51319">
    <property type="entry name" value="TFIIS_N"/>
    <property type="match status" value="1"/>
</dbReference>
<dbReference type="PANTHER" id="PTHR11477">
    <property type="entry name" value="TRANSCRIPTION FACTOR S-II ZINC FINGER DOMAIN-CONTAINING PROTEIN"/>
    <property type="match status" value="1"/>
</dbReference>
<dbReference type="GO" id="GO:0008270">
    <property type="term" value="F:zinc ion binding"/>
    <property type="evidence" value="ECO:0007669"/>
    <property type="project" value="UniProtKB-KW"/>
</dbReference>
<keyword evidence="11" id="KW-0251">Elongation factor</keyword>
<sequence>MKIGKKLEKMILNNSADHGGADDLLNKLKDMPMTLTVLQKTRIGMTVNNFRKAASKDELVVLSKTLIKSWKKLLSSDSTPSKSDKKEKEKSSNSPEQTDSPSEMMDVKDSQGSEPGKTLMRQDSEASITNDPVRIKCRELLASSLVLDEEVKVRIPNAQCPKELAAKIEDSIHLEFKNTDQKYKARIRSRVANLKDKKNPKLKEGVIMGLIPPERIANMSAEEMASDEMRQLRAKFTKESIDDHQMSRQEGTVTDLFKCGKCGKKNCTYNQEMASDEMRQLRAKFTKESIDDHQMSRQEGTVTDLFKCGKCGKKNCTYNQLQTRSSDEPMTTFVFCMECGNRWKLLWQTESETVFGPNHKSSPLTRLCS</sequence>
<dbReference type="Pfam" id="PF07500">
    <property type="entry name" value="TFIIS_M"/>
    <property type="match status" value="1"/>
</dbReference>
<dbReference type="CDD" id="cd00183">
    <property type="entry name" value="TFIIS_I"/>
    <property type="match status" value="1"/>
</dbReference>
<reference evidence="11" key="1">
    <citation type="journal article" date="2012" name="Nature">
        <title>The oyster genome reveals stress adaptation and complexity of shell formation.</title>
        <authorList>
            <person name="Zhang G."/>
            <person name="Fang X."/>
            <person name="Guo X."/>
            <person name="Li L."/>
            <person name="Luo R."/>
            <person name="Xu F."/>
            <person name="Yang P."/>
            <person name="Zhang L."/>
            <person name="Wang X."/>
            <person name="Qi H."/>
            <person name="Xiong Z."/>
            <person name="Que H."/>
            <person name="Xie Y."/>
            <person name="Holland P.W."/>
            <person name="Paps J."/>
            <person name="Zhu Y."/>
            <person name="Wu F."/>
            <person name="Chen Y."/>
            <person name="Wang J."/>
            <person name="Peng C."/>
            <person name="Meng J."/>
            <person name="Yang L."/>
            <person name="Liu J."/>
            <person name="Wen B."/>
            <person name="Zhang N."/>
            <person name="Huang Z."/>
            <person name="Zhu Q."/>
            <person name="Feng Y."/>
            <person name="Mount A."/>
            <person name="Hedgecock D."/>
            <person name="Xu Z."/>
            <person name="Liu Y."/>
            <person name="Domazet-Loso T."/>
            <person name="Du Y."/>
            <person name="Sun X."/>
            <person name="Zhang S."/>
            <person name="Liu B."/>
            <person name="Cheng P."/>
            <person name="Jiang X."/>
            <person name="Li J."/>
            <person name="Fan D."/>
            <person name="Wang W."/>
            <person name="Fu W."/>
            <person name="Wang T."/>
            <person name="Wang B."/>
            <person name="Zhang J."/>
            <person name="Peng Z."/>
            <person name="Li Y."/>
            <person name="Li N."/>
            <person name="Wang J."/>
            <person name="Chen M."/>
            <person name="He Y."/>
            <person name="Tan F."/>
            <person name="Song X."/>
            <person name="Zheng Q."/>
            <person name="Huang R."/>
            <person name="Yang H."/>
            <person name="Du X."/>
            <person name="Chen L."/>
            <person name="Yang M."/>
            <person name="Gaffney P.M."/>
            <person name="Wang S."/>
            <person name="Luo L."/>
            <person name="She Z."/>
            <person name="Ming Y."/>
            <person name="Huang W."/>
            <person name="Zhang S."/>
            <person name="Huang B."/>
            <person name="Zhang Y."/>
            <person name="Qu T."/>
            <person name="Ni P."/>
            <person name="Miao G."/>
            <person name="Wang J."/>
            <person name="Wang Q."/>
            <person name="Steinberg C.E."/>
            <person name="Wang H."/>
            <person name="Li N."/>
            <person name="Qian L."/>
            <person name="Zhang G."/>
            <person name="Li Y."/>
            <person name="Yang H."/>
            <person name="Liu X."/>
            <person name="Wang J."/>
            <person name="Yin Y."/>
            <person name="Wang J."/>
        </authorList>
    </citation>
    <scope>NUCLEOTIDE SEQUENCE [LARGE SCALE GENOMIC DNA]</scope>
    <source>
        <strain evidence="11">05x7-T-G4-1.051#20</strain>
    </source>
</reference>
<evidence type="ECO:0000256" key="1">
    <source>
        <dbReference type="ARBA" id="ARBA00004123"/>
    </source>
</evidence>
<dbReference type="SUPFAM" id="SSF57783">
    <property type="entry name" value="Zinc beta-ribbon"/>
    <property type="match status" value="1"/>
</dbReference>
<dbReference type="InterPro" id="IPR035100">
    <property type="entry name" value="TF_IIS-typ"/>
</dbReference>
<dbReference type="PROSITE" id="PS00466">
    <property type="entry name" value="ZF_TFIIS_1"/>
    <property type="match status" value="1"/>
</dbReference>
<dbReference type="SUPFAM" id="SSF46942">
    <property type="entry name" value="Elongation factor TFIIS domain 2"/>
    <property type="match status" value="1"/>
</dbReference>
<comment type="subcellular location">
    <subcellularLocation>
        <location evidence="1 9">Nucleus</location>
    </subcellularLocation>
</comment>
<evidence type="ECO:0000313" key="11">
    <source>
        <dbReference type="EMBL" id="EKC24549.1"/>
    </source>
</evidence>
<dbReference type="InterPro" id="IPR003618">
    <property type="entry name" value="TFIIS_cen_dom"/>
</dbReference>
<keyword evidence="6 9" id="KW-0539">Nucleus</keyword>
<dbReference type="InterPro" id="IPR001222">
    <property type="entry name" value="Znf_TFIIS"/>
</dbReference>
<dbReference type="Pfam" id="PF01096">
    <property type="entry name" value="Zn_ribbon_TFIIS"/>
    <property type="match status" value="1"/>
</dbReference>
<dbReference type="PROSITE" id="PS51321">
    <property type="entry name" value="TFIIS_CENTRAL"/>
    <property type="match status" value="1"/>
</dbReference>
<dbReference type="Gene3D" id="1.10.472.30">
    <property type="entry name" value="Transcription elongation factor S-II, central domain"/>
    <property type="match status" value="1"/>
</dbReference>
<dbReference type="GO" id="GO:0005634">
    <property type="term" value="C:nucleus"/>
    <property type="evidence" value="ECO:0007669"/>
    <property type="project" value="UniProtKB-SubCell"/>
</dbReference>
<evidence type="ECO:0000256" key="4">
    <source>
        <dbReference type="ARBA" id="ARBA00022771"/>
    </source>
</evidence>
<dbReference type="GO" id="GO:0006351">
    <property type="term" value="P:DNA-templated transcription"/>
    <property type="evidence" value="ECO:0007669"/>
    <property type="project" value="InterPro"/>
</dbReference>
<keyword evidence="5" id="KW-0862">Zinc</keyword>
<dbReference type="InterPro" id="IPR003617">
    <property type="entry name" value="TFIIS/CRSP70_N_sub"/>
</dbReference>
<evidence type="ECO:0000256" key="2">
    <source>
        <dbReference type="ARBA" id="ARBA00009647"/>
    </source>
</evidence>
<keyword evidence="4 8" id="KW-0863">Zinc-finger</keyword>
<protein>
    <submittedName>
        <fullName evidence="11">Transcription elongation factor A protein 1</fullName>
    </submittedName>
</protein>
<dbReference type="GO" id="GO:0003676">
    <property type="term" value="F:nucleic acid binding"/>
    <property type="evidence" value="ECO:0007669"/>
    <property type="project" value="InterPro"/>
</dbReference>
<dbReference type="AlphaFoldDB" id="K1PZR9"/>
<proteinExistence type="inferred from homology"/>
<name>K1PZR9_MAGGI</name>